<name>K0TJI7_THAOC</name>
<keyword evidence="2" id="KW-1185">Reference proteome</keyword>
<gene>
    <name evidence="1" type="ORF">THAOC_00865</name>
</gene>
<proteinExistence type="predicted"/>
<dbReference type="AlphaFoldDB" id="K0TJI7"/>
<protein>
    <submittedName>
        <fullName evidence="1">Uncharacterized protein</fullName>
    </submittedName>
</protein>
<evidence type="ECO:0000313" key="1">
    <source>
        <dbReference type="EMBL" id="EJK77309.1"/>
    </source>
</evidence>
<evidence type="ECO:0000313" key="2">
    <source>
        <dbReference type="Proteomes" id="UP000266841"/>
    </source>
</evidence>
<dbReference type="Proteomes" id="UP000266841">
    <property type="component" value="Unassembled WGS sequence"/>
</dbReference>
<accession>K0TJI7</accession>
<sequence length="375" mass="41884">MKDLVQFVEKFVPEHAAPHVAMDIIRSNRDYQEVGPGGISESPSAEREKDIALIENYLSEYKFMTLSKGILRKGVNYPDFMYICRMAAEAIEQFCRHVGVGNPPDSLLHDGATDVADEAKLPATQSGRMYYPEAEHRLDSKKPKGKKPREYIVVPGSEEFERKREFIFSDLFGTLQSSGILDLSLNHMVDGQAVKGGTKLDPSSGLLVHATSQRSNVEYFKSEVYLSDPSDLIKGFVCQPDQASADDVIPPPCKMSSIPSRGTTRQDSMAQVGILCTQPGCSHIFRQKAQGICDIIGSLGTFNAKYGNSHILDHRNYMTKQNEKYVVRGTDTILLGKKVYEHFQKSHRESELPLVAKRWSINEEVKAAKRAASNY</sequence>
<comment type="caution">
    <text evidence="1">The sequence shown here is derived from an EMBL/GenBank/DDBJ whole genome shotgun (WGS) entry which is preliminary data.</text>
</comment>
<dbReference type="EMBL" id="AGNL01001036">
    <property type="protein sequence ID" value="EJK77309.1"/>
    <property type="molecule type" value="Genomic_DNA"/>
</dbReference>
<reference evidence="1 2" key="1">
    <citation type="journal article" date="2012" name="Genome Biol.">
        <title>Genome and low-iron response of an oceanic diatom adapted to chronic iron limitation.</title>
        <authorList>
            <person name="Lommer M."/>
            <person name="Specht M."/>
            <person name="Roy A.S."/>
            <person name="Kraemer L."/>
            <person name="Andreson R."/>
            <person name="Gutowska M.A."/>
            <person name="Wolf J."/>
            <person name="Bergner S.V."/>
            <person name="Schilhabel M.B."/>
            <person name="Klostermeier U.C."/>
            <person name="Beiko R.G."/>
            <person name="Rosenstiel P."/>
            <person name="Hippler M."/>
            <person name="Laroche J."/>
        </authorList>
    </citation>
    <scope>NUCLEOTIDE SEQUENCE [LARGE SCALE GENOMIC DNA]</scope>
    <source>
        <strain evidence="1 2">CCMP1005</strain>
    </source>
</reference>
<organism evidence="1 2">
    <name type="scientific">Thalassiosira oceanica</name>
    <name type="common">Marine diatom</name>
    <dbReference type="NCBI Taxonomy" id="159749"/>
    <lineage>
        <taxon>Eukaryota</taxon>
        <taxon>Sar</taxon>
        <taxon>Stramenopiles</taxon>
        <taxon>Ochrophyta</taxon>
        <taxon>Bacillariophyta</taxon>
        <taxon>Coscinodiscophyceae</taxon>
        <taxon>Thalassiosirophycidae</taxon>
        <taxon>Thalassiosirales</taxon>
        <taxon>Thalassiosiraceae</taxon>
        <taxon>Thalassiosira</taxon>
    </lineage>
</organism>